<comment type="caution">
    <text evidence="1">The sequence shown here is derived from an EMBL/GenBank/DDBJ whole genome shotgun (WGS) entry which is preliminary data.</text>
</comment>
<dbReference type="AlphaFoldDB" id="A0AAN4W4N1"/>
<name>A0AAN4W4N1_9BACT</name>
<evidence type="ECO:0000313" key="2">
    <source>
        <dbReference type="Proteomes" id="UP001310022"/>
    </source>
</evidence>
<dbReference type="Proteomes" id="UP001310022">
    <property type="component" value="Unassembled WGS sequence"/>
</dbReference>
<organism evidence="1 2">
    <name type="scientific">Persicobacter diffluens</name>
    <dbReference type="NCBI Taxonomy" id="981"/>
    <lineage>
        <taxon>Bacteria</taxon>
        <taxon>Pseudomonadati</taxon>
        <taxon>Bacteroidota</taxon>
        <taxon>Cytophagia</taxon>
        <taxon>Cytophagales</taxon>
        <taxon>Persicobacteraceae</taxon>
        <taxon>Persicobacter</taxon>
    </lineage>
</organism>
<protein>
    <submittedName>
        <fullName evidence="1">Uncharacterized protein</fullName>
    </submittedName>
</protein>
<keyword evidence="2" id="KW-1185">Reference proteome</keyword>
<proteinExistence type="predicted"/>
<sequence>MGTAKKYTYSQFKQWARLPNIDENTGLLLYKERQYVTESNPEQVFFIPNCTTHFTRPMSASNKKICWPWCETILSRPLRKSELIHNRESYRMGYQSSLNFEVFIEEEIVIALLNDCPTDDLYFKKLEKLRLKYLSDIDATKEIQLKQDREFDFLRAYGTKVCKVLAAKRAEWNNTSLDAELSKILNTNQTSLNLATDENSGFSNSYKHYKNILL</sequence>
<dbReference type="RefSeq" id="WP_338239668.1">
    <property type="nucleotide sequence ID" value="NZ_BQKE01000006.1"/>
</dbReference>
<gene>
    <name evidence="1" type="ORF">PEDI_51580</name>
</gene>
<reference evidence="1 2" key="1">
    <citation type="submission" date="2021-12" db="EMBL/GenBank/DDBJ databases">
        <title>Genome sequencing of bacteria with rrn-lacking chromosome and rrn-plasmid.</title>
        <authorList>
            <person name="Anda M."/>
            <person name="Iwasaki W."/>
        </authorList>
    </citation>
    <scope>NUCLEOTIDE SEQUENCE [LARGE SCALE GENOMIC DNA]</scope>
    <source>
        <strain evidence="1 2">NBRC 15940</strain>
    </source>
</reference>
<evidence type="ECO:0000313" key="1">
    <source>
        <dbReference type="EMBL" id="GJM64606.1"/>
    </source>
</evidence>
<accession>A0AAN4W4N1</accession>
<dbReference type="EMBL" id="BQKE01000006">
    <property type="protein sequence ID" value="GJM64606.1"/>
    <property type="molecule type" value="Genomic_DNA"/>
</dbReference>